<dbReference type="SMART" id="SM00255">
    <property type="entry name" value="TIR"/>
    <property type="match status" value="1"/>
</dbReference>
<sequence length="728" mass="81660">MATSTSTNQMQASDHSLSTSHDVFLSFRNVDADKIFADHLCQALNLDGIRTLFYDSELRGGGEKPLVRTIEMSKIIVVVLSEIYASSRYCLDELVEILRSKQQIVPIFYHVHPAALRHQTGEFGTAFRKEKNKKNNRKKAQSWRAALSEIGNHRGYVLADSERGFEFELKHIPGIVKKVKNGIRNSGHLNKSTAPHPVSLKSGTQNLEEAYNNQPFPIDTLRTSSQANELELKRIQEIVKKVKLGMSNSVLLGTATQKSSTQNLEEAFNKPPFPIDTLWTASQTDESEAQLNFLGEEVTLFDMKELSGLLEKASHYKLLQSKFVAVRNLKVMHISNSKISDIPDNLSFPDLQKLILQPNLDWSCIPFSFFEKMPALKVLDMSNTSINTLPTSVCKLIKLEELLLRRCDNMRKLTHDIGALENLKVLDLSGCTNLAELPEYIDLLQKLSSLVLTNCKSLTNVPQHLCLLRSLQNLNLSGCTNLVEIPETIEFLQRLSSLFLSDCNSLTRLPQSLCMLRSLRNLSLSGCTNLAEILGYIEFLDRLSILVITDCKSLRRLPQSIFMLRSLQNLHLFGCTNLVEIPESIEFLEGLSSLTLTDCKSLTKLPHSLCMLRSLQNLNLSGCTYLAEIPQSIEFLEGLTSLILTDCKSLTNLPHSLCMLRSLQILNLSGCTNLADIPESIELLQGLSSLVLTDCKSLTRLPYNINMLRSLRNLSISGCTNLAYTPYY</sequence>
<dbReference type="PANTHER" id="PTHR45752">
    <property type="entry name" value="LEUCINE-RICH REPEAT-CONTAINING"/>
    <property type="match status" value="1"/>
</dbReference>
<evidence type="ECO:0000256" key="1">
    <source>
        <dbReference type="ARBA" id="ARBA00022614"/>
    </source>
</evidence>
<dbReference type="AlphaFoldDB" id="A0AAD8MV05"/>
<dbReference type="InterPro" id="IPR000157">
    <property type="entry name" value="TIR_dom"/>
</dbReference>
<accession>A0AAD8MV05</accession>
<dbReference type="SMART" id="SM00369">
    <property type="entry name" value="LRR_TYP"/>
    <property type="match status" value="5"/>
</dbReference>
<dbReference type="GO" id="GO:0007165">
    <property type="term" value="P:signal transduction"/>
    <property type="evidence" value="ECO:0007669"/>
    <property type="project" value="InterPro"/>
</dbReference>
<dbReference type="Gene3D" id="3.40.50.10140">
    <property type="entry name" value="Toll/interleukin-1 receptor homology (TIR) domain"/>
    <property type="match status" value="1"/>
</dbReference>
<dbReference type="PANTHER" id="PTHR45752:SF195">
    <property type="entry name" value="LEUCINE-RICH REPEAT (LRR) FAMILY PROTEIN-RELATED"/>
    <property type="match status" value="1"/>
</dbReference>
<evidence type="ECO:0000256" key="2">
    <source>
        <dbReference type="ARBA" id="ARBA00022737"/>
    </source>
</evidence>
<organism evidence="4 5">
    <name type="scientific">Heracleum sosnowskyi</name>
    <dbReference type="NCBI Taxonomy" id="360622"/>
    <lineage>
        <taxon>Eukaryota</taxon>
        <taxon>Viridiplantae</taxon>
        <taxon>Streptophyta</taxon>
        <taxon>Embryophyta</taxon>
        <taxon>Tracheophyta</taxon>
        <taxon>Spermatophyta</taxon>
        <taxon>Magnoliopsida</taxon>
        <taxon>eudicotyledons</taxon>
        <taxon>Gunneridae</taxon>
        <taxon>Pentapetalae</taxon>
        <taxon>asterids</taxon>
        <taxon>campanulids</taxon>
        <taxon>Apiales</taxon>
        <taxon>Apiaceae</taxon>
        <taxon>Apioideae</taxon>
        <taxon>apioid superclade</taxon>
        <taxon>Tordylieae</taxon>
        <taxon>Tordyliinae</taxon>
        <taxon>Heracleum</taxon>
    </lineage>
</organism>
<evidence type="ECO:0000313" key="4">
    <source>
        <dbReference type="EMBL" id="KAK1385757.1"/>
    </source>
</evidence>
<dbReference type="SUPFAM" id="SSF52058">
    <property type="entry name" value="L domain-like"/>
    <property type="match status" value="2"/>
</dbReference>
<keyword evidence="5" id="KW-1185">Reference proteome</keyword>
<dbReference type="InterPro" id="IPR003591">
    <property type="entry name" value="Leu-rich_rpt_typical-subtyp"/>
</dbReference>
<reference evidence="4" key="2">
    <citation type="submission" date="2023-05" db="EMBL/GenBank/DDBJ databases">
        <authorList>
            <person name="Schelkunov M.I."/>
        </authorList>
    </citation>
    <scope>NUCLEOTIDE SEQUENCE</scope>
    <source>
        <strain evidence="4">Hsosn_3</strain>
        <tissue evidence="4">Leaf</tissue>
    </source>
</reference>
<name>A0AAD8MV05_9APIA</name>
<reference evidence="4" key="1">
    <citation type="submission" date="2023-02" db="EMBL/GenBank/DDBJ databases">
        <title>Genome of toxic invasive species Heracleum sosnowskyi carries increased number of genes despite the absence of recent whole-genome duplications.</title>
        <authorList>
            <person name="Schelkunov M."/>
            <person name="Shtratnikova V."/>
            <person name="Makarenko M."/>
            <person name="Klepikova A."/>
            <person name="Omelchenko D."/>
            <person name="Novikova G."/>
            <person name="Obukhova E."/>
            <person name="Bogdanov V."/>
            <person name="Penin A."/>
            <person name="Logacheva M."/>
        </authorList>
    </citation>
    <scope>NUCLEOTIDE SEQUENCE</scope>
    <source>
        <strain evidence="4">Hsosn_3</strain>
        <tissue evidence="4">Leaf</tissue>
    </source>
</reference>
<gene>
    <name evidence="4" type="ORF">POM88_023492</name>
</gene>
<dbReference type="EMBL" id="JAUIZM010000005">
    <property type="protein sequence ID" value="KAK1385757.1"/>
    <property type="molecule type" value="Genomic_DNA"/>
</dbReference>
<protein>
    <recommendedName>
        <fullName evidence="3">TIR domain-containing protein</fullName>
    </recommendedName>
</protein>
<keyword evidence="1" id="KW-0433">Leucine-rich repeat</keyword>
<dbReference type="Proteomes" id="UP001237642">
    <property type="component" value="Unassembled WGS sequence"/>
</dbReference>
<dbReference type="Pfam" id="PF01582">
    <property type="entry name" value="TIR"/>
    <property type="match status" value="1"/>
</dbReference>
<feature type="domain" description="TIR" evidence="3">
    <location>
        <begin position="19"/>
        <end position="183"/>
    </location>
</feature>
<evidence type="ECO:0000259" key="3">
    <source>
        <dbReference type="PROSITE" id="PS50104"/>
    </source>
</evidence>
<dbReference type="PROSITE" id="PS50104">
    <property type="entry name" value="TIR"/>
    <property type="match status" value="1"/>
</dbReference>
<dbReference type="Gene3D" id="3.80.10.10">
    <property type="entry name" value="Ribonuclease Inhibitor"/>
    <property type="match status" value="3"/>
</dbReference>
<comment type="caution">
    <text evidence="4">The sequence shown here is derived from an EMBL/GenBank/DDBJ whole genome shotgun (WGS) entry which is preliminary data.</text>
</comment>
<dbReference type="Pfam" id="PF25013">
    <property type="entry name" value="LRR_Zer-1"/>
    <property type="match status" value="1"/>
</dbReference>
<dbReference type="InterPro" id="IPR035897">
    <property type="entry name" value="Toll_tir_struct_dom_sf"/>
</dbReference>
<dbReference type="SUPFAM" id="SSF52200">
    <property type="entry name" value="Toll/Interleukin receptor TIR domain"/>
    <property type="match status" value="1"/>
</dbReference>
<evidence type="ECO:0000313" key="5">
    <source>
        <dbReference type="Proteomes" id="UP001237642"/>
    </source>
</evidence>
<proteinExistence type="predicted"/>
<dbReference type="InterPro" id="IPR032675">
    <property type="entry name" value="LRR_dom_sf"/>
</dbReference>
<keyword evidence="2" id="KW-0677">Repeat</keyword>
<dbReference type="InterPro" id="IPR050715">
    <property type="entry name" value="LRR-SigEffector_domain"/>
</dbReference>
<dbReference type="InterPro" id="IPR056845">
    <property type="entry name" value="LRR_Zer-1"/>
</dbReference>